<sequence length="88" mass="10423">MFHGYFAWQVREELLFKEDFLAEFTPESNIAAFAKLFLSVCFDDNNESLPHHLVKDARQLIERCRAEDPKSRPTMENVVKEMETWNLT</sequence>
<keyword evidence="2" id="KW-1185">Reference proteome</keyword>
<gene>
    <name evidence="1" type="ORF">M378DRAFT_10768</name>
</gene>
<dbReference type="InterPro" id="IPR011009">
    <property type="entry name" value="Kinase-like_dom_sf"/>
</dbReference>
<dbReference type="Proteomes" id="UP000054549">
    <property type="component" value="Unassembled WGS sequence"/>
</dbReference>
<proteinExistence type="predicted"/>
<accession>A0A0C2SQ28</accession>
<dbReference type="AlphaFoldDB" id="A0A0C2SQ28"/>
<protein>
    <recommendedName>
        <fullName evidence="3">Serine-threonine/tyrosine-protein kinase catalytic domain-containing protein</fullName>
    </recommendedName>
</protein>
<organism evidence="1 2">
    <name type="scientific">Amanita muscaria (strain Koide BX008)</name>
    <dbReference type="NCBI Taxonomy" id="946122"/>
    <lineage>
        <taxon>Eukaryota</taxon>
        <taxon>Fungi</taxon>
        <taxon>Dikarya</taxon>
        <taxon>Basidiomycota</taxon>
        <taxon>Agaricomycotina</taxon>
        <taxon>Agaricomycetes</taxon>
        <taxon>Agaricomycetidae</taxon>
        <taxon>Agaricales</taxon>
        <taxon>Pluteineae</taxon>
        <taxon>Amanitaceae</taxon>
        <taxon>Amanita</taxon>
    </lineage>
</organism>
<evidence type="ECO:0008006" key="3">
    <source>
        <dbReference type="Google" id="ProtNLM"/>
    </source>
</evidence>
<reference evidence="1 2" key="1">
    <citation type="submission" date="2014-04" db="EMBL/GenBank/DDBJ databases">
        <title>Evolutionary Origins and Diversification of the Mycorrhizal Mutualists.</title>
        <authorList>
            <consortium name="DOE Joint Genome Institute"/>
            <consortium name="Mycorrhizal Genomics Consortium"/>
            <person name="Kohler A."/>
            <person name="Kuo A."/>
            <person name="Nagy L.G."/>
            <person name="Floudas D."/>
            <person name="Copeland A."/>
            <person name="Barry K.W."/>
            <person name="Cichocki N."/>
            <person name="Veneault-Fourrey C."/>
            <person name="LaButti K."/>
            <person name="Lindquist E.A."/>
            <person name="Lipzen A."/>
            <person name="Lundell T."/>
            <person name="Morin E."/>
            <person name="Murat C."/>
            <person name="Riley R."/>
            <person name="Ohm R."/>
            <person name="Sun H."/>
            <person name="Tunlid A."/>
            <person name="Henrissat B."/>
            <person name="Grigoriev I.V."/>
            <person name="Hibbett D.S."/>
            <person name="Martin F."/>
        </authorList>
    </citation>
    <scope>NUCLEOTIDE SEQUENCE [LARGE SCALE GENOMIC DNA]</scope>
    <source>
        <strain evidence="1 2">Koide BX008</strain>
    </source>
</reference>
<evidence type="ECO:0000313" key="1">
    <source>
        <dbReference type="EMBL" id="KIL65365.1"/>
    </source>
</evidence>
<evidence type="ECO:0000313" key="2">
    <source>
        <dbReference type="Proteomes" id="UP000054549"/>
    </source>
</evidence>
<name>A0A0C2SQ28_AMAMK</name>
<dbReference type="Gene3D" id="1.10.510.10">
    <property type="entry name" value="Transferase(Phosphotransferase) domain 1"/>
    <property type="match status" value="1"/>
</dbReference>
<dbReference type="EMBL" id="KN818242">
    <property type="protein sequence ID" value="KIL65365.1"/>
    <property type="molecule type" value="Genomic_DNA"/>
</dbReference>
<dbReference type="InParanoid" id="A0A0C2SQ28"/>
<dbReference type="SUPFAM" id="SSF56112">
    <property type="entry name" value="Protein kinase-like (PK-like)"/>
    <property type="match status" value="1"/>
</dbReference>
<dbReference type="HOGENOM" id="CLU_087973_1_0_1"/>